<protein>
    <submittedName>
        <fullName evidence="1">Uncharacterized protein</fullName>
    </submittedName>
</protein>
<dbReference type="AlphaFoldDB" id="A0A3P7L458"/>
<dbReference type="OrthoDB" id="381190at2759"/>
<proteinExistence type="predicted"/>
<gene>
    <name evidence="1" type="ORF">DILT_LOCUS8026</name>
</gene>
<sequence>MDMKKKSLLSSFDAAASFSESSSILPEDTVKLVYCILDEICSNLTRNEVQEDVALLPLLMCVENAFCRRHYHIFQTLTGEDIHTFVSWCLHRLVWIAVRGSFRQVYASIAAAVQLFSALECHILSDIPLHAHNFISAAKYVLQNMEEFDADETQKDIVPFTLQMLSSKSDRFVLGNKLQLSFFPITLEKIAEAYKFVIMASRLVGQFLPFLLSLQTSLITPALSFLTDAIELSDLNGKWQALEALSTCIDAVDQISGPVTAISIDWVDLISKAVANSLVSLAFLPEIDTADYTITFREHSGPDKFVLLCCHVLRKLPSVIPAVEFWPCPGCERIQQLLQVCVICLERYPTLNFPGKMQLIASIMTFLQEFLGLKTMSSHDQTDSDLWQQIYAILRTENYFNSLLSLDECPADILSYVETYDQTWNEVIQFFGTCLKRLGLDPINSVISDISLLFLTDANLNDLDWLQVSALVSASLATLVTTDFEHCDAVSSLPGLLLPQLFRALVHPQMHELNLLFQLRTLAALLEAALDESIVLDLDRTEVKSLTDLLTAINKQLPPNSVQQHCLLGIGLRIAVLLSTFCNSNSLNFALDVFADAASAICQLGVLGHWLKPLSMASPPGLTTVKARRLVAGPLTEFLRILIRSLPKANAPEFERNVLSILELARLTTCFAWVAPLCNDLKLTCCCFHCPREADWAKAREQESDLKFSFLLQLLRQFDPPLPSQKVNSGKIALACHIAQHVSWTMVTADEVIEFCRLVLTFYVQPDPLHIVSLRFVVKKTCSLSLAHALLPPTRP</sequence>
<dbReference type="EMBL" id="UYRU01053308">
    <property type="protein sequence ID" value="VDN12195.1"/>
    <property type="molecule type" value="Genomic_DNA"/>
</dbReference>
<evidence type="ECO:0000313" key="2">
    <source>
        <dbReference type="Proteomes" id="UP000281553"/>
    </source>
</evidence>
<accession>A0A3P7L458</accession>
<keyword evidence="2" id="KW-1185">Reference proteome</keyword>
<evidence type="ECO:0000313" key="1">
    <source>
        <dbReference type="EMBL" id="VDN12195.1"/>
    </source>
</evidence>
<name>A0A3P7L458_DIBLA</name>
<organism evidence="1 2">
    <name type="scientific">Dibothriocephalus latus</name>
    <name type="common">Fish tapeworm</name>
    <name type="synonym">Diphyllobothrium latum</name>
    <dbReference type="NCBI Taxonomy" id="60516"/>
    <lineage>
        <taxon>Eukaryota</taxon>
        <taxon>Metazoa</taxon>
        <taxon>Spiralia</taxon>
        <taxon>Lophotrochozoa</taxon>
        <taxon>Platyhelminthes</taxon>
        <taxon>Cestoda</taxon>
        <taxon>Eucestoda</taxon>
        <taxon>Diphyllobothriidea</taxon>
        <taxon>Diphyllobothriidae</taxon>
        <taxon>Dibothriocephalus</taxon>
    </lineage>
</organism>
<reference evidence="1 2" key="1">
    <citation type="submission" date="2018-11" db="EMBL/GenBank/DDBJ databases">
        <authorList>
            <consortium name="Pathogen Informatics"/>
        </authorList>
    </citation>
    <scope>NUCLEOTIDE SEQUENCE [LARGE SCALE GENOMIC DNA]</scope>
</reference>
<dbReference type="Proteomes" id="UP000281553">
    <property type="component" value="Unassembled WGS sequence"/>
</dbReference>